<dbReference type="EMBL" id="JPMV01000031">
    <property type="protein sequence ID" value="KGI80519.1"/>
    <property type="molecule type" value="Genomic_DNA"/>
</dbReference>
<reference evidence="3 4" key="1">
    <citation type="journal article" date="2014" name="PLoS ONE">
        <title>Identification and Characterization of a New Erythromycin Biosynthetic Gene Cluster in Actinopolyspora erythraea YIM90600, a Novel Erythronolide-Producing Halophilic Actinomycete Isolated from Salt Field.</title>
        <authorList>
            <person name="Chen D."/>
            <person name="Feng J."/>
            <person name="Huang L."/>
            <person name="Zhang Q."/>
            <person name="Wu J."/>
            <person name="Zhu X."/>
            <person name="Duan Y."/>
            <person name="Xu Z."/>
        </authorList>
    </citation>
    <scope>NUCLEOTIDE SEQUENCE [LARGE SCALE GENOMIC DNA]</scope>
    <source>
        <strain evidence="3 4">YIM90600</strain>
    </source>
</reference>
<sequence>MVGDERIFRVSSYSGNGANCVEVGLGGDVVAVRDSKAPEHGVLRFSEARWRDFLGALRGAVNDR</sequence>
<evidence type="ECO:0000313" key="5">
    <source>
        <dbReference type="Proteomes" id="UP000215043"/>
    </source>
</evidence>
<dbReference type="KEGG" id="aey:CDG81_04195"/>
<evidence type="ECO:0000313" key="4">
    <source>
        <dbReference type="Proteomes" id="UP000029737"/>
    </source>
</evidence>
<dbReference type="HOGENOM" id="CLU_131550_3_1_11"/>
<dbReference type="EMBL" id="CP022752">
    <property type="protein sequence ID" value="ASU77642.1"/>
    <property type="molecule type" value="Genomic_DNA"/>
</dbReference>
<dbReference type="AlphaFoldDB" id="A0A099D3E6"/>
<evidence type="ECO:0000313" key="3">
    <source>
        <dbReference type="EMBL" id="KGI80519.1"/>
    </source>
</evidence>
<gene>
    <name evidence="2" type="ORF">CDG81_04195</name>
    <name evidence="3" type="ORF">IL38_16735</name>
</gene>
<keyword evidence="4" id="KW-1185">Reference proteome</keyword>
<accession>A0A099D3E6</accession>
<proteinExistence type="predicted"/>
<evidence type="ECO:0000313" key="2">
    <source>
        <dbReference type="EMBL" id="ASU77642.1"/>
    </source>
</evidence>
<name>A0A099D3E6_9ACTN</name>
<dbReference type="Pfam" id="PF04149">
    <property type="entry name" value="DUF397"/>
    <property type="match status" value="1"/>
</dbReference>
<reference evidence="2 5" key="2">
    <citation type="submission" date="2017-08" db="EMBL/GenBank/DDBJ databases">
        <title>The complete genome sequence of moderately halophilic actinomycete Actinopolyspora erythraea YIM 90600, the producer of novel erythromycin, novel actinopolysporins A-C and tubercidin.</title>
        <authorList>
            <person name="Yin M."/>
            <person name="Tang S."/>
        </authorList>
    </citation>
    <scope>NUCLEOTIDE SEQUENCE [LARGE SCALE GENOMIC DNA]</scope>
    <source>
        <strain evidence="2 5">YIM 90600</strain>
    </source>
</reference>
<feature type="domain" description="DUF397" evidence="1">
    <location>
        <begin position="9"/>
        <end position="58"/>
    </location>
</feature>
<organism evidence="2 5">
    <name type="scientific">Actinopolyspora erythraea</name>
    <dbReference type="NCBI Taxonomy" id="414996"/>
    <lineage>
        <taxon>Bacteria</taxon>
        <taxon>Bacillati</taxon>
        <taxon>Actinomycetota</taxon>
        <taxon>Actinomycetes</taxon>
        <taxon>Actinopolysporales</taxon>
        <taxon>Actinopolysporaceae</taxon>
        <taxon>Actinopolyspora</taxon>
    </lineage>
</organism>
<evidence type="ECO:0000259" key="1">
    <source>
        <dbReference type="Pfam" id="PF04149"/>
    </source>
</evidence>
<dbReference type="Proteomes" id="UP000029737">
    <property type="component" value="Unassembled WGS sequence"/>
</dbReference>
<dbReference type="Proteomes" id="UP000215043">
    <property type="component" value="Chromosome"/>
</dbReference>
<dbReference type="InterPro" id="IPR007278">
    <property type="entry name" value="DUF397"/>
</dbReference>
<protein>
    <submittedName>
        <fullName evidence="2">DUF397 domain-containing protein</fullName>
    </submittedName>
</protein>
<dbReference type="OrthoDB" id="3296416at2"/>